<name>A0ABN3DLQ3_9ACTN</name>
<reference evidence="3 4" key="1">
    <citation type="journal article" date="2019" name="Int. J. Syst. Evol. Microbiol.">
        <title>The Global Catalogue of Microorganisms (GCM) 10K type strain sequencing project: providing services to taxonomists for standard genome sequencing and annotation.</title>
        <authorList>
            <consortium name="The Broad Institute Genomics Platform"/>
            <consortium name="The Broad Institute Genome Sequencing Center for Infectious Disease"/>
            <person name="Wu L."/>
            <person name="Ma J."/>
        </authorList>
    </citation>
    <scope>NUCLEOTIDE SEQUENCE [LARGE SCALE GENOMIC DNA]</scope>
    <source>
        <strain evidence="3 4">JCM 7356</strain>
    </source>
</reference>
<organism evidence="3 4">
    <name type="scientific">Kitasatospora cystarginea</name>
    <dbReference type="NCBI Taxonomy" id="58350"/>
    <lineage>
        <taxon>Bacteria</taxon>
        <taxon>Bacillati</taxon>
        <taxon>Actinomycetota</taxon>
        <taxon>Actinomycetes</taxon>
        <taxon>Kitasatosporales</taxon>
        <taxon>Streptomycetaceae</taxon>
        <taxon>Kitasatospora</taxon>
    </lineage>
</organism>
<evidence type="ECO:0000259" key="2">
    <source>
        <dbReference type="Pfam" id="PF13472"/>
    </source>
</evidence>
<dbReference type="EMBL" id="BAAATR010000005">
    <property type="protein sequence ID" value="GAA2235796.1"/>
    <property type="molecule type" value="Genomic_DNA"/>
</dbReference>
<dbReference type="InterPro" id="IPR037460">
    <property type="entry name" value="SEST-like"/>
</dbReference>
<protein>
    <submittedName>
        <fullName evidence="3">SGNH family lipase</fullName>
    </submittedName>
</protein>
<dbReference type="InterPro" id="IPR036514">
    <property type="entry name" value="SGNH_hydro_sf"/>
</dbReference>
<gene>
    <name evidence="3" type="ORF">GCM10010430_15740</name>
</gene>
<accession>A0ABN3DLQ3</accession>
<dbReference type="PANTHER" id="PTHR37981">
    <property type="entry name" value="LIPASE 2"/>
    <property type="match status" value="1"/>
</dbReference>
<dbReference type="Pfam" id="PF13472">
    <property type="entry name" value="Lipase_GDSL_2"/>
    <property type="match status" value="1"/>
</dbReference>
<dbReference type="SUPFAM" id="SSF52266">
    <property type="entry name" value="SGNH hydrolase"/>
    <property type="match status" value="1"/>
</dbReference>
<evidence type="ECO:0000313" key="3">
    <source>
        <dbReference type="EMBL" id="GAA2235796.1"/>
    </source>
</evidence>
<feature type="signal peptide" evidence="1">
    <location>
        <begin position="1"/>
        <end position="27"/>
    </location>
</feature>
<keyword evidence="4" id="KW-1185">Reference proteome</keyword>
<evidence type="ECO:0000313" key="4">
    <source>
        <dbReference type="Proteomes" id="UP001500305"/>
    </source>
</evidence>
<sequence length="274" mass="28285">MRRRLLAAATALPLALPLALGATPAAATPATRSVTNYVALGDSFSAGLGAGSYDPASGDCHRSRLAYGPLWAGGHPGTGSGFVACSGATTDDVVRDQLPRLASGTTLATVTIGGNDLGFGKAIASCLLPLTAERVCDAAIAESERRLRDELPGKLAQTYRAIAGATPGAKVVVAGYPRLLEHGSVPCSVGTPARRDRFNALTDRLDDLIRTQSTKQGFDFADVRGAFAGHGVCADGGQEWIRRLVVPAYWESFHPTATGQARGYLPPVSAALAG</sequence>
<dbReference type="Gene3D" id="3.40.50.1110">
    <property type="entry name" value="SGNH hydrolase"/>
    <property type="match status" value="1"/>
</dbReference>
<keyword evidence="1" id="KW-0732">Signal</keyword>
<dbReference type="RefSeq" id="WP_344635509.1">
    <property type="nucleotide sequence ID" value="NZ_BAAATR010000005.1"/>
</dbReference>
<dbReference type="InterPro" id="IPR013830">
    <property type="entry name" value="SGNH_hydro"/>
</dbReference>
<dbReference type="CDD" id="cd01823">
    <property type="entry name" value="SEST_like"/>
    <property type="match status" value="1"/>
</dbReference>
<dbReference type="PANTHER" id="PTHR37981:SF1">
    <property type="entry name" value="SGNH HYDROLASE-TYPE ESTERASE DOMAIN-CONTAINING PROTEIN"/>
    <property type="match status" value="1"/>
</dbReference>
<feature type="domain" description="SGNH hydrolase-type esterase" evidence="2">
    <location>
        <begin position="39"/>
        <end position="262"/>
    </location>
</feature>
<comment type="caution">
    <text evidence="3">The sequence shown here is derived from an EMBL/GenBank/DDBJ whole genome shotgun (WGS) entry which is preliminary data.</text>
</comment>
<evidence type="ECO:0000256" key="1">
    <source>
        <dbReference type="SAM" id="SignalP"/>
    </source>
</evidence>
<feature type="chain" id="PRO_5045823542" evidence="1">
    <location>
        <begin position="28"/>
        <end position="274"/>
    </location>
</feature>
<proteinExistence type="predicted"/>
<dbReference type="Proteomes" id="UP001500305">
    <property type="component" value="Unassembled WGS sequence"/>
</dbReference>